<dbReference type="FunFam" id="3.30.160.60:FF:000018">
    <property type="entry name" value="Krueppel-like factor 15"/>
    <property type="match status" value="1"/>
</dbReference>
<evidence type="ECO:0000256" key="8">
    <source>
        <dbReference type="ARBA" id="ARBA00023163"/>
    </source>
</evidence>
<evidence type="ECO:0000313" key="15">
    <source>
        <dbReference type="Proteomes" id="UP000070444"/>
    </source>
</evidence>
<feature type="compositionally biased region" description="Basic and acidic residues" evidence="12">
    <location>
        <begin position="57"/>
        <end position="69"/>
    </location>
</feature>
<evidence type="ECO:0000256" key="9">
    <source>
        <dbReference type="ARBA" id="ARBA00023242"/>
    </source>
</evidence>
<dbReference type="OrthoDB" id="654211at2759"/>
<evidence type="ECO:0000256" key="1">
    <source>
        <dbReference type="ARBA" id="ARBA00004123"/>
    </source>
</evidence>
<accession>A0A137P1E8</accession>
<gene>
    <name evidence="14" type="ORF">CONCODRAFT_21796</name>
</gene>
<feature type="domain" description="C2H2-type" evidence="13">
    <location>
        <begin position="17"/>
        <end position="44"/>
    </location>
</feature>
<proteinExistence type="inferred from homology"/>
<evidence type="ECO:0000256" key="6">
    <source>
        <dbReference type="ARBA" id="ARBA00023015"/>
    </source>
</evidence>
<dbReference type="PROSITE" id="PS00028">
    <property type="entry name" value="ZINC_FINGER_C2H2_1"/>
    <property type="match status" value="2"/>
</dbReference>
<keyword evidence="7" id="KW-0238">DNA-binding</keyword>
<evidence type="ECO:0000256" key="10">
    <source>
        <dbReference type="ARBA" id="ARBA00038023"/>
    </source>
</evidence>
<dbReference type="EMBL" id="KQ964556">
    <property type="protein sequence ID" value="KXN68886.1"/>
    <property type="molecule type" value="Genomic_DNA"/>
</dbReference>
<dbReference type="GO" id="GO:0005737">
    <property type="term" value="C:cytoplasm"/>
    <property type="evidence" value="ECO:0007669"/>
    <property type="project" value="TreeGrafter"/>
</dbReference>
<dbReference type="PROSITE" id="PS50157">
    <property type="entry name" value="ZINC_FINGER_C2H2_2"/>
    <property type="match status" value="2"/>
</dbReference>
<feature type="domain" description="C2H2-type" evidence="13">
    <location>
        <begin position="45"/>
        <end position="69"/>
    </location>
</feature>
<dbReference type="GO" id="GO:0000433">
    <property type="term" value="P:carbon catabolite repression of transcription from RNA polymerase II promoter by glucose"/>
    <property type="evidence" value="ECO:0007669"/>
    <property type="project" value="TreeGrafter"/>
</dbReference>
<dbReference type="GO" id="GO:0005634">
    <property type="term" value="C:nucleus"/>
    <property type="evidence" value="ECO:0007669"/>
    <property type="project" value="UniProtKB-SubCell"/>
</dbReference>
<dbReference type="Proteomes" id="UP000070444">
    <property type="component" value="Unassembled WGS sequence"/>
</dbReference>
<dbReference type="Pfam" id="PF00096">
    <property type="entry name" value="zf-C2H2"/>
    <property type="match status" value="2"/>
</dbReference>
<comment type="similarity">
    <text evidence="10">Belongs to the creA/MIG C2H2-type zinc-finger protein family.</text>
</comment>
<keyword evidence="4 11" id="KW-0863">Zinc-finger</keyword>
<evidence type="ECO:0000256" key="5">
    <source>
        <dbReference type="ARBA" id="ARBA00022833"/>
    </source>
</evidence>
<dbReference type="GO" id="GO:0008270">
    <property type="term" value="F:zinc ion binding"/>
    <property type="evidence" value="ECO:0007669"/>
    <property type="project" value="UniProtKB-KW"/>
</dbReference>
<dbReference type="Gene3D" id="3.30.160.60">
    <property type="entry name" value="Classic Zinc Finger"/>
    <property type="match status" value="2"/>
</dbReference>
<dbReference type="InterPro" id="IPR051007">
    <property type="entry name" value="creA/MIG_C2H2-ZnF"/>
</dbReference>
<keyword evidence="9" id="KW-0539">Nucleus</keyword>
<keyword evidence="8" id="KW-0804">Transcription</keyword>
<dbReference type="STRING" id="796925.A0A137P1E8"/>
<dbReference type="PANTHER" id="PTHR47428">
    <property type="entry name" value="REGULATORY PROTEIN MIG1-RELATED"/>
    <property type="match status" value="1"/>
</dbReference>
<feature type="non-terminal residue" evidence="14">
    <location>
        <position position="69"/>
    </location>
</feature>
<dbReference type="InterPro" id="IPR013087">
    <property type="entry name" value="Znf_C2H2_type"/>
</dbReference>
<sequence length="69" mass="8040">LPAKGASPKPKDSSRPYQCTYCDKAFHRLEHQTRHIRTHTGEKPYSCKFPNCGKRFSRSDELTRHSKVH</sequence>
<keyword evidence="15" id="KW-1185">Reference proteome</keyword>
<keyword evidence="5" id="KW-0862">Zinc</keyword>
<comment type="subcellular location">
    <subcellularLocation>
        <location evidence="1">Nucleus</location>
    </subcellularLocation>
</comment>
<evidence type="ECO:0000259" key="13">
    <source>
        <dbReference type="PROSITE" id="PS50157"/>
    </source>
</evidence>
<name>A0A137P1E8_CONC2</name>
<evidence type="ECO:0000256" key="7">
    <source>
        <dbReference type="ARBA" id="ARBA00023125"/>
    </source>
</evidence>
<evidence type="ECO:0000256" key="4">
    <source>
        <dbReference type="ARBA" id="ARBA00022771"/>
    </source>
</evidence>
<dbReference type="PANTHER" id="PTHR47428:SF1">
    <property type="entry name" value="REGULATORY PROTEIN MIG1-RELATED"/>
    <property type="match status" value="1"/>
</dbReference>
<dbReference type="FunFam" id="3.30.160.60:FF:000089">
    <property type="entry name" value="DNA-binding protein creA"/>
    <property type="match status" value="1"/>
</dbReference>
<keyword evidence="2" id="KW-0479">Metal-binding</keyword>
<feature type="non-terminal residue" evidence="14">
    <location>
        <position position="1"/>
    </location>
</feature>
<keyword evidence="3" id="KW-0677">Repeat</keyword>
<feature type="region of interest" description="Disordered" evidence="12">
    <location>
        <begin position="47"/>
        <end position="69"/>
    </location>
</feature>
<evidence type="ECO:0000256" key="12">
    <source>
        <dbReference type="SAM" id="MobiDB-lite"/>
    </source>
</evidence>
<dbReference type="GO" id="GO:0000978">
    <property type="term" value="F:RNA polymerase II cis-regulatory region sequence-specific DNA binding"/>
    <property type="evidence" value="ECO:0007669"/>
    <property type="project" value="TreeGrafter"/>
</dbReference>
<evidence type="ECO:0000256" key="2">
    <source>
        <dbReference type="ARBA" id="ARBA00022723"/>
    </source>
</evidence>
<dbReference type="SUPFAM" id="SSF57667">
    <property type="entry name" value="beta-beta-alpha zinc fingers"/>
    <property type="match status" value="1"/>
</dbReference>
<evidence type="ECO:0000256" key="3">
    <source>
        <dbReference type="ARBA" id="ARBA00022737"/>
    </source>
</evidence>
<organism evidence="14 15">
    <name type="scientific">Conidiobolus coronatus (strain ATCC 28846 / CBS 209.66 / NRRL 28638)</name>
    <name type="common">Delacroixia coronata</name>
    <dbReference type="NCBI Taxonomy" id="796925"/>
    <lineage>
        <taxon>Eukaryota</taxon>
        <taxon>Fungi</taxon>
        <taxon>Fungi incertae sedis</taxon>
        <taxon>Zoopagomycota</taxon>
        <taxon>Entomophthoromycotina</taxon>
        <taxon>Entomophthoromycetes</taxon>
        <taxon>Entomophthorales</taxon>
        <taxon>Ancylistaceae</taxon>
        <taxon>Conidiobolus</taxon>
    </lineage>
</organism>
<dbReference type="InterPro" id="IPR036236">
    <property type="entry name" value="Znf_C2H2_sf"/>
</dbReference>
<keyword evidence="6" id="KW-0805">Transcription regulation</keyword>
<evidence type="ECO:0000256" key="11">
    <source>
        <dbReference type="PROSITE-ProRule" id="PRU00042"/>
    </source>
</evidence>
<reference evidence="14 15" key="1">
    <citation type="journal article" date="2015" name="Genome Biol. Evol.">
        <title>Phylogenomic analyses indicate that early fungi evolved digesting cell walls of algal ancestors of land plants.</title>
        <authorList>
            <person name="Chang Y."/>
            <person name="Wang S."/>
            <person name="Sekimoto S."/>
            <person name="Aerts A.L."/>
            <person name="Choi C."/>
            <person name="Clum A."/>
            <person name="LaButti K.M."/>
            <person name="Lindquist E.A."/>
            <person name="Yee Ngan C."/>
            <person name="Ohm R.A."/>
            <person name="Salamov A.A."/>
            <person name="Grigoriev I.V."/>
            <person name="Spatafora J.W."/>
            <person name="Berbee M.L."/>
        </authorList>
    </citation>
    <scope>NUCLEOTIDE SEQUENCE [LARGE SCALE GENOMIC DNA]</scope>
    <source>
        <strain evidence="14 15">NRRL 28638</strain>
    </source>
</reference>
<dbReference type="OMA" id="CHWPECE"/>
<dbReference type="AlphaFoldDB" id="A0A137P1E8"/>
<dbReference type="SMART" id="SM00355">
    <property type="entry name" value="ZnF_C2H2"/>
    <property type="match status" value="2"/>
</dbReference>
<protein>
    <recommendedName>
        <fullName evidence="13">C2H2-type domain-containing protein</fullName>
    </recommendedName>
</protein>
<evidence type="ECO:0000313" key="14">
    <source>
        <dbReference type="EMBL" id="KXN68886.1"/>
    </source>
</evidence>